<feature type="domain" description="RING-type" evidence="2">
    <location>
        <begin position="118"/>
        <end position="150"/>
    </location>
</feature>
<dbReference type="InterPro" id="IPR001841">
    <property type="entry name" value="Znf_RING"/>
</dbReference>
<dbReference type="EMBL" id="ML976980">
    <property type="protein sequence ID" value="KAF1961782.1"/>
    <property type="molecule type" value="Genomic_DNA"/>
</dbReference>
<dbReference type="SUPFAM" id="SSF57850">
    <property type="entry name" value="RING/U-box"/>
    <property type="match status" value="1"/>
</dbReference>
<dbReference type="Gene3D" id="3.30.40.10">
    <property type="entry name" value="Zinc/RING finger domain, C3HC4 (zinc finger)"/>
    <property type="match status" value="1"/>
</dbReference>
<evidence type="ECO:0000313" key="3">
    <source>
        <dbReference type="EMBL" id="KAF1961782.1"/>
    </source>
</evidence>
<evidence type="ECO:0000313" key="4">
    <source>
        <dbReference type="Proteomes" id="UP000800035"/>
    </source>
</evidence>
<dbReference type="Proteomes" id="UP000800035">
    <property type="component" value="Unassembled WGS sequence"/>
</dbReference>
<dbReference type="InterPro" id="IPR013083">
    <property type="entry name" value="Znf_RING/FYVE/PHD"/>
</dbReference>
<proteinExistence type="predicted"/>
<dbReference type="OrthoDB" id="5396564at2759"/>
<evidence type="ECO:0000256" key="1">
    <source>
        <dbReference type="SAM" id="MobiDB-lite"/>
    </source>
</evidence>
<keyword evidence="4" id="KW-1185">Reference proteome</keyword>
<reference evidence="3" key="1">
    <citation type="journal article" date="2020" name="Stud. Mycol.">
        <title>101 Dothideomycetes genomes: a test case for predicting lifestyles and emergence of pathogens.</title>
        <authorList>
            <person name="Haridas S."/>
            <person name="Albert R."/>
            <person name="Binder M."/>
            <person name="Bloem J."/>
            <person name="Labutti K."/>
            <person name="Salamov A."/>
            <person name="Andreopoulos B."/>
            <person name="Baker S."/>
            <person name="Barry K."/>
            <person name="Bills G."/>
            <person name="Bluhm B."/>
            <person name="Cannon C."/>
            <person name="Castanera R."/>
            <person name="Culley D."/>
            <person name="Daum C."/>
            <person name="Ezra D."/>
            <person name="Gonzalez J."/>
            <person name="Henrissat B."/>
            <person name="Kuo A."/>
            <person name="Liang C."/>
            <person name="Lipzen A."/>
            <person name="Lutzoni F."/>
            <person name="Magnuson J."/>
            <person name="Mondo S."/>
            <person name="Nolan M."/>
            <person name="Ohm R."/>
            <person name="Pangilinan J."/>
            <person name="Park H.-J."/>
            <person name="Ramirez L."/>
            <person name="Alfaro M."/>
            <person name="Sun H."/>
            <person name="Tritt A."/>
            <person name="Yoshinaga Y."/>
            <person name="Zwiers L.-H."/>
            <person name="Turgeon B."/>
            <person name="Goodwin S."/>
            <person name="Spatafora J."/>
            <person name="Crous P."/>
            <person name="Grigoriev I."/>
        </authorList>
    </citation>
    <scope>NUCLEOTIDE SEQUENCE</scope>
    <source>
        <strain evidence="3">CBS 675.92</strain>
    </source>
</reference>
<protein>
    <recommendedName>
        <fullName evidence="2">RING-type domain-containing protein</fullName>
    </recommendedName>
</protein>
<evidence type="ECO:0000259" key="2">
    <source>
        <dbReference type="Pfam" id="PF13639"/>
    </source>
</evidence>
<dbReference type="AlphaFoldDB" id="A0A6A5UDH8"/>
<feature type="region of interest" description="Disordered" evidence="1">
    <location>
        <begin position="1"/>
        <end position="25"/>
    </location>
</feature>
<organism evidence="3 4">
    <name type="scientific">Byssothecium circinans</name>
    <dbReference type="NCBI Taxonomy" id="147558"/>
    <lineage>
        <taxon>Eukaryota</taxon>
        <taxon>Fungi</taxon>
        <taxon>Dikarya</taxon>
        <taxon>Ascomycota</taxon>
        <taxon>Pezizomycotina</taxon>
        <taxon>Dothideomycetes</taxon>
        <taxon>Pleosporomycetidae</taxon>
        <taxon>Pleosporales</taxon>
        <taxon>Massarineae</taxon>
        <taxon>Massarinaceae</taxon>
        <taxon>Byssothecium</taxon>
    </lineage>
</organism>
<sequence length="164" mass="17485">MSSAPEDTPGAPSTPAPTTAPAPGLIITEEDWADLLGPHLTSAPTRPPFDPLRYVDSLPEVDVDDIPADANRCPHCWLPFGTTDEDNPDYLPDAPETAEIGLALAFFAELPFDRSRMDNDPVRTPCGHVFGRSCLLDSLQLVGTTCPMCRAELDGGGRSRVGVG</sequence>
<name>A0A6A5UDH8_9PLEO</name>
<gene>
    <name evidence="3" type="ORF">CC80DRAFT_500146</name>
</gene>
<accession>A0A6A5UDH8</accession>
<dbReference type="Pfam" id="PF13639">
    <property type="entry name" value="zf-RING_2"/>
    <property type="match status" value="1"/>
</dbReference>